<dbReference type="EMBL" id="CP064942">
    <property type="protein sequence ID" value="QPH52580.1"/>
    <property type="molecule type" value="Genomic_DNA"/>
</dbReference>
<dbReference type="GO" id="GO:0046872">
    <property type="term" value="F:metal ion binding"/>
    <property type="evidence" value="ECO:0007669"/>
    <property type="project" value="UniProtKB-KW"/>
</dbReference>
<dbReference type="KEGG" id="poz:I0K15_12220"/>
<evidence type="ECO:0000313" key="4">
    <source>
        <dbReference type="Proteomes" id="UP000594800"/>
    </source>
</evidence>
<dbReference type="RefSeq" id="WP_196101791.1">
    <property type="nucleotide sequence ID" value="NZ_CP064942.1"/>
</dbReference>
<evidence type="ECO:0000256" key="1">
    <source>
        <dbReference type="ARBA" id="ARBA00022723"/>
    </source>
</evidence>
<gene>
    <name evidence="3" type="primary">fosX</name>
    <name evidence="3" type="ORF">I0K15_12220</name>
</gene>
<dbReference type="Proteomes" id="UP000594800">
    <property type="component" value="Chromosome"/>
</dbReference>
<evidence type="ECO:0000313" key="3">
    <source>
        <dbReference type="EMBL" id="QPH52580.1"/>
    </source>
</evidence>
<dbReference type="Pfam" id="PF00903">
    <property type="entry name" value="Glyoxalase"/>
    <property type="match status" value="1"/>
</dbReference>
<keyword evidence="3" id="KW-0808">Transferase</keyword>
<keyword evidence="1" id="KW-0479">Metal-binding</keyword>
<proteinExistence type="predicted"/>
<dbReference type="PROSITE" id="PS51819">
    <property type="entry name" value="VOC"/>
    <property type="match status" value="1"/>
</dbReference>
<dbReference type="InterPro" id="IPR029068">
    <property type="entry name" value="Glyas_Bleomycin-R_OHBP_Dase"/>
</dbReference>
<dbReference type="PANTHER" id="PTHR36113">
    <property type="entry name" value="LYASE, PUTATIVE-RELATED-RELATED"/>
    <property type="match status" value="1"/>
</dbReference>
<protein>
    <submittedName>
        <fullName evidence="3">FosX/FosE/FosI family fosfomycin resistance thiol transferase</fullName>
    </submittedName>
</protein>
<dbReference type="InterPro" id="IPR037523">
    <property type="entry name" value="VOC_core"/>
</dbReference>
<dbReference type="PANTHER" id="PTHR36113:SF6">
    <property type="entry name" value="FOSFOMYCIN RESISTANCE PROTEIN FOSX"/>
    <property type="match status" value="1"/>
</dbReference>
<dbReference type="Gene3D" id="3.10.180.10">
    <property type="entry name" value="2,3-Dihydroxybiphenyl 1,2-Dioxygenase, domain 1"/>
    <property type="match status" value="1"/>
</dbReference>
<dbReference type="SUPFAM" id="SSF54593">
    <property type="entry name" value="Glyoxalase/Bleomycin resistance protein/Dihydroxybiphenyl dioxygenase"/>
    <property type="match status" value="1"/>
</dbReference>
<keyword evidence="4" id="KW-1185">Reference proteome</keyword>
<sequence>MSALSHITLIVADLDRTQAMVEQVLGGRLVYDSGADTFSLSKERFYLVGDVWLATMEGAPLAERTYNHVAFRIDESEFEARQAAIEALGLDLRPPRPRIEGEGRSLYFHSADGHLLELHTGTLDQRLAAYAARRSA</sequence>
<dbReference type="GO" id="GO:0016740">
    <property type="term" value="F:transferase activity"/>
    <property type="evidence" value="ECO:0007669"/>
    <property type="project" value="UniProtKB-KW"/>
</dbReference>
<organism evidence="3 4">
    <name type="scientific">Pontivivens ytuae</name>
    <dbReference type="NCBI Taxonomy" id="2789856"/>
    <lineage>
        <taxon>Bacteria</taxon>
        <taxon>Pseudomonadati</taxon>
        <taxon>Pseudomonadota</taxon>
        <taxon>Alphaproteobacteria</taxon>
        <taxon>Rhodobacterales</taxon>
        <taxon>Paracoccaceae</taxon>
        <taxon>Pontivivens</taxon>
    </lineage>
</organism>
<name>A0A7S9QBD9_9RHOB</name>
<accession>A0A7S9QBD9</accession>
<dbReference type="AlphaFoldDB" id="A0A7S9QBD9"/>
<reference evidence="3 4" key="1">
    <citation type="submission" date="2020-11" db="EMBL/GenBank/DDBJ databases">
        <title>Description of Pontivivens ytuae sp. nov. isolated from deep sea sediment of Mariana Trench.</title>
        <authorList>
            <person name="Wang Z."/>
            <person name="Sun Q.-L."/>
            <person name="Xu X.-D."/>
            <person name="Tang Y.-Z."/>
            <person name="Zhang J."/>
        </authorList>
    </citation>
    <scope>NUCLEOTIDE SEQUENCE [LARGE SCALE GENOMIC DNA]</scope>
    <source>
        <strain evidence="3 4">MT2928</strain>
    </source>
</reference>
<feature type="domain" description="VOC" evidence="2">
    <location>
        <begin position="3"/>
        <end position="121"/>
    </location>
</feature>
<dbReference type="NCBIfam" id="NF000222">
    <property type="entry name" value="FosX"/>
    <property type="match status" value="1"/>
</dbReference>
<dbReference type="InterPro" id="IPR051332">
    <property type="entry name" value="Fosfomycin_Res_Enzymes"/>
</dbReference>
<dbReference type="InterPro" id="IPR004360">
    <property type="entry name" value="Glyas_Fos-R_dOase_dom"/>
</dbReference>
<evidence type="ECO:0000259" key="2">
    <source>
        <dbReference type="PROSITE" id="PS51819"/>
    </source>
</evidence>